<evidence type="ECO:0008006" key="3">
    <source>
        <dbReference type="Google" id="ProtNLM"/>
    </source>
</evidence>
<proteinExistence type="predicted"/>
<gene>
    <name evidence="1" type="ORF">HMPREF0291_10044</name>
</gene>
<dbReference type="HOGENOM" id="CLU_2080823_0_0_11"/>
<protein>
    <recommendedName>
        <fullName evidence="3">DUF4259 domain-containing protein</fullName>
    </recommendedName>
</protein>
<dbReference type="AlphaFoldDB" id="D7WAA5"/>
<dbReference type="eggNOG" id="ENOG50321GD">
    <property type="taxonomic scope" value="Bacteria"/>
</dbReference>
<dbReference type="EMBL" id="ACLJ02000001">
    <property type="protein sequence ID" value="EFK54786.1"/>
    <property type="molecule type" value="Genomic_DNA"/>
</dbReference>
<keyword evidence="2" id="KW-1185">Reference proteome</keyword>
<evidence type="ECO:0000313" key="2">
    <source>
        <dbReference type="Proteomes" id="UP000004208"/>
    </source>
</evidence>
<dbReference type="Proteomes" id="UP000004208">
    <property type="component" value="Unassembled WGS sequence"/>
</dbReference>
<accession>D7WAA5</accession>
<reference evidence="1" key="1">
    <citation type="submission" date="2010-06" db="EMBL/GenBank/DDBJ databases">
        <authorList>
            <person name="Muzny D."/>
            <person name="Qin X."/>
            <person name="Buhay C."/>
            <person name="Dugan-Rocha S."/>
            <person name="Ding Y."/>
            <person name="Chen G."/>
            <person name="Hawes A."/>
            <person name="Holder M."/>
            <person name="Jhangiani S."/>
            <person name="Johnson A."/>
            <person name="Khan Z."/>
            <person name="Li Z."/>
            <person name="Liu W."/>
            <person name="Liu X."/>
            <person name="Perez L."/>
            <person name="Shen H."/>
            <person name="Wang Q."/>
            <person name="Watt J."/>
            <person name="Xi L."/>
            <person name="Xin Y."/>
            <person name="Zhou J."/>
            <person name="Deng J."/>
            <person name="Jiang H."/>
            <person name="Liu Y."/>
            <person name="Qu J."/>
            <person name="Song X.-Z."/>
            <person name="Zhang L."/>
            <person name="Villasana D."/>
            <person name="Johnson A."/>
            <person name="Liu J."/>
            <person name="Liyanage D."/>
            <person name="Lorensuhewa L."/>
            <person name="Robinson T."/>
            <person name="Song A."/>
            <person name="Song B.-B."/>
            <person name="Dinh H."/>
            <person name="Thornton R."/>
            <person name="Coyle M."/>
            <person name="Francisco L."/>
            <person name="Jackson L."/>
            <person name="Javaid M."/>
            <person name="Korchina V."/>
            <person name="Kovar C."/>
            <person name="Mata R."/>
            <person name="Mathew T."/>
            <person name="Ngo R."/>
            <person name="Nguyen L."/>
            <person name="Nguyen N."/>
            <person name="Okwuonu G."/>
            <person name="Ongeri F."/>
            <person name="Pham C."/>
            <person name="Simmons D."/>
            <person name="Wilczek-Boney K."/>
            <person name="Hale W."/>
            <person name="Jakkamsetti A."/>
            <person name="Pham P."/>
            <person name="Ruth R."/>
            <person name="San Lucas F."/>
            <person name="Warren J."/>
            <person name="Zhang J."/>
            <person name="Zhao Z."/>
            <person name="Zhou C."/>
            <person name="Zhu D."/>
            <person name="Lee S."/>
            <person name="Bess C."/>
            <person name="Blankenburg K."/>
            <person name="Forbes L."/>
            <person name="Fu Q."/>
            <person name="Gubbala S."/>
            <person name="Hirani K."/>
            <person name="Jayaseelan J.C."/>
            <person name="Lara F."/>
            <person name="Munidasa M."/>
            <person name="Palculict T."/>
            <person name="Patil S."/>
            <person name="Pu L.-L."/>
            <person name="Saada N."/>
            <person name="Tang L."/>
            <person name="Weissenberger G."/>
            <person name="Zhu Y."/>
            <person name="Hemphill L."/>
            <person name="Shang Y."/>
            <person name="Youmans B."/>
            <person name="Ayvaz T."/>
            <person name="Ross M."/>
            <person name="Santibanez J."/>
            <person name="Aqrawi P."/>
            <person name="Gross S."/>
            <person name="Joshi V."/>
            <person name="Fowler G."/>
            <person name="Nazareth L."/>
            <person name="Reid J."/>
            <person name="Worley K."/>
            <person name="Petrosino J."/>
            <person name="Highlander S."/>
            <person name="Gibbs R."/>
        </authorList>
    </citation>
    <scope>NUCLEOTIDE SEQUENCE [LARGE SCALE GENOMIC DNA]</scope>
    <source>
        <strain evidence="1">ATCC 33030</strain>
    </source>
</reference>
<name>D7WAA5_9CORY</name>
<sequence>MKGKEQGMSTWDTAIFNKDVNVDFLDELASLDADERMEAVRDACLLAVDRDNASEDELLNGQAAATVAAIWAGAPFSAGDIADSYPFLRTTSAELDEKLVDAAVAILEDLAASDTEYDVDQFIEALS</sequence>
<comment type="caution">
    <text evidence="1">The sequence shown here is derived from an EMBL/GenBank/DDBJ whole genome shotgun (WGS) entry which is preliminary data.</text>
</comment>
<organism evidence="1 2">
    <name type="scientific">Corynebacterium genitalium ATCC 33030</name>
    <dbReference type="NCBI Taxonomy" id="585529"/>
    <lineage>
        <taxon>Bacteria</taxon>
        <taxon>Bacillati</taxon>
        <taxon>Actinomycetota</taxon>
        <taxon>Actinomycetes</taxon>
        <taxon>Mycobacteriales</taxon>
        <taxon>Corynebacteriaceae</taxon>
        <taxon>Corynebacterium</taxon>
    </lineage>
</organism>
<dbReference type="InterPro" id="IPR025355">
    <property type="entry name" value="DUF4259"/>
</dbReference>
<dbReference type="STRING" id="585529.HMPREF0291_10044"/>
<evidence type="ECO:0000313" key="1">
    <source>
        <dbReference type="EMBL" id="EFK54786.1"/>
    </source>
</evidence>
<dbReference type="Pfam" id="PF14078">
    <property type="entry name" value="DUF4259"/>
    <property type="match status" value="1"/>
</dbReference>